<name>A0A644ZT78_9ZZZZ</name>
<protein>
    <submittedName>
        <fullName evidence="1">Uncharacterized protein</fullName>
    </submittedName>
</protein>
<dbReference type="EMBL" id="VSSQ01009975">
    <property type="protein sequence ID" value="MPM43101.1"/>
    <property type="molecule type" value="Genomic_DNA"/>
</dbReference>
<sequence length="132" mass="15364">MGDRPSGERNHRRSRKVLSGFLGWGVAEYVTHCHGCEALSFVNQGFPPFLQRGMPSGVPRHFLVKLMRNKNRKGREFYGSYLCRLAINSPAHYCNRARAYYKRGHLLPGNRYSLRNAYLYGRNRWQSCCRHA</sequence>
<comment type="caution">
    <text evidence="1">The sequence shown here is derived from an EMBL/GenBank/DDBJ whole genome shotgun (WGS) entry which is preliminary data.</text>
</comment>
<dbReference type="AlphaFoldDB" id="A0A644ZT78"/>
<evidence type="ECO:0000313" key="1">
    <source>
        <dbReference type="EMBL" id="MPM43101.1"/>
    </source>
</evidence>
<proteinExistence type="predicted"/>
<accession>A0A644ZT78</accession>
<reference evidence="1" key="1">
    <citation type="submission" date="2019-08" db="EMBL/GenBank/DDBJ databases">
        <authorList>
            <person name="Kucharzyk K."/>
            <person name="Murdoch R.W."/>
            <person name="Higgins S."/>
            <person name="Loffler F."/>
        </authorList>
    </citation>
    <scope>NUCLEOTIDE SEQUENCE</scope>
</reference>
<organism evidence="1">
    <name type="scientific">bioreactor metagenome</name>
    <dbReference type="NCBI Taxonomy" id="1076179"/>
    <lineage>
        <taxon>unclassified sequences</taxon>
        <taxon>metagenomes</taxon>
        <taxon>ecological metagenomes</taxon>
    </lineage>
</organism>
<gene>
    <name evidence="1" type="ORF">SDC9_89774</name>
</gene>